<feature type="transmembrane region" description="Helical" evidence="1">
    <location>
        <begin position="12"/>
        <end position="40"/>
    </location>
</feature>
<evidence type="ECO:0000313" key="2">
    <source>
        <dbReference type="EMBL" id="NYD26437.1"/>
    </source>
</evidence>
<dbReference type="Proteomes" id="UP000586095">
    <property type="component" value="Unassembled WGS sequence"/>
</dbReference>
<dbReference type="Pfam" id="PF10031">
    <property type="entry name" value="DUF2273"/>
    <property type="match status" value="1"/>
</dbReference>
<accession>A0A852R1H7</accession>
<dbReference type="EMBL" id="JACCBD010000001">
    <property type="protein sequence ID" value="NYD26437.1"/>
    <property type="molecule type" value="Genomic_DNA"/>
</dbReference>
<dbReference type="AlphaFoldDB" id="A0A852R1H7"/>
<dbReference type="InterPro" id="IPR018730">
    <property type="entry name" value="DUF2273"/>
</dbReference>
<reference evidence="2 3" key="1">
    <citation type="submission" date="2020-07" db="EMBL/GenBank/DDBJ databases">
        <title>Sequencing the genomes of 1000 actinobacteria strains.</title>
        <authorList>
            <person name="Klenk H.-P."/>
        </authorList>
    </citation>
    <scope>NUCLEOTIDE SEQUENCE [LARGE SCALE GENOMIC DNA]</scope>
    <source>
        <strain evidence="2 3">DSM 17380</strain>
    </source>
</reference>
<sequence>MSPAAVGAAAGAVLALTWIILGFWACVFVAAAMAVGTLVGRVIDGRIDVRALARALRGRGSS</sequence>
<keyword evidence="1" id="KW-1133">Transmembrane helix</keyword>
<keyword evidence="1" id="KW-0472">Membrane</keyword>
<keyword evidence="1" id="KW-0812">Transmembrane</keyword>
<gene>
    <name evidence="2" type="ORF">BJ960_001240</name>
</gene>
<evidence type="ECO:0000256" key="1">
    <source>
        <dbReference type="SAM" id="Phobius"/>
    </source>
</evidence>
<proteinExistence type="predicted"/>
<protein>
    <submittedName>
        <fullName evidence="2">Putative membrane protein</fullName>
    </submittedName>
</protein>
<evidence type="ECO:0000313" key="3">
    <source>
        <dbReference type="Proteomes" id="UP000586095"/>
    </source>
</evidence>
<dbReference type="RefSeq" id="WP_121077134.1">
    <property type="nucleotide sequence ID" value="NZ_BAAALZ010000002.1"/>
</dbReference>
<comment type="caution">
    <text evidence="2">The sequence shown here is derived from an EMBL/GenBank/DDBJ whole genome shotgun (WGS) entry which is preliminary data.</text>
</comment>
<organism evidence="2 3">
    <name type="scientific">Leucobacter aridicollis</name>
    <dbReference type="NCBI Taxonomy" id="283878"/>
    <lineage>
        <taxon>Bacteria</taxon>
        <taxon>Bacillati</taxon>
        <taxon>Actinomycetota</taxon>
        <taxon>Actinomycetes</taxon>
        <taxon>Micrococcales</taxon>
        <taxon>Microbacteriaceae</taxon>
        <taxon>Leucobacter</taxon>
    </lineage>
</organism>
<keyword evidence="3" id="KW-1185">Reference proteome</keyword>
<name>A0A852R1H7_9MICO</name>